<dbReference type="GO" id="GO:0005524">
    <property type="term" value="F:ATP binding"/>
    <property type="evidence" value="ECO:0007669"/>
    <property type="project" value="UniProtKB-KW"/>
</dbReference>
<dbReference type="AlphaFoldDB" id="A0A0C2WXI4"/>
<dbReference type="Gene3D" id="3.30.160.60">
    <property type="entry name" value="Classic Zinc Finger"/>
    <property type="match status" value="1"/>
</dbReference>
<evidence type="ECO:0000256" key="4">
    <source>
        <dbReference type="ARBA" id="ARBA00022840"/>
    </source>
</evidence>
<dbReference type="InterPro" id="IPR039657">
    <property type="entry name" value="Dimethylallyltransferase"/>
</dbReference>
<dbReference type="PANTHER" id="PTHR11088:SF89">
    <property type="entry name" value="TRNA DIMETHYLALLYLTRANSFERASE"/>
    <property type="match status" value="1"/>
</dbReference>
<evidence type="ECO:0008006" key="7">
    <source>
        <dbReference type="Google" id="ProtNLM"/>
    </source>
</evidence>
<dbReference type="Proteomes" id="UP000054097">
    <property type="component" value="Unassembled WGS sequence"/>
</dbReference>
<protein>
    <recommendedName>
        <fullName evidence="7">tRNA dimethylallyltransferase</fullName>
    </recommendedName>
</protein>
<keyword evidence="3" id="KW-0547">Nucleotide-binding</keyword>
<dbReference type="GO" id="GO:0005739">
    <property type="term" value="C:mitochondrion"/>
    <property type="evidence" value="ECO:0007669"/>
    <property type="project" value="TreeGrafter"/>
</dbReference>
<dbReference type="HAMAP" id="MF_00185">
    <property type="entry name" value="IPP_trans"/>
    <property type="match status" value="1"/>
</dbReference>
<dbReference type="STRING" id="933852.A0A0C2WXI4"/>
<evidence type="ECO:0000313" key="5">
    <source>
        <dbReference type="EMBL" id="KIM30848.1"/>
    </source>
</evidence>
<reference evidence="5 6" key="1">
    <citation type="submission" date="2014-04" db="EMBL/GenBank/DDBJ databases">
        <authorList>
            <consortium name="DOE Joint Genome Institute"/>
            <person name="Kuo A."/>
            <person name="Zuccaro A."/>
            <person name="Kohler A."/>
            <person name="Nagy L.G."/>
            <person name="Floudas D."/>
            <person name="Copeland A."/>
            <person name="Barry K.W."/>
            <person name="Cichocki N."/>
            <person name="Veneault-Fourrey C."/>
            <person name="LaButti K."/>
            <person name="Lindquist E.A."/>
            <person name="Lipzen A."/>
            <person name="Lundell T."/>
            <person name="Morin E."/>
            <person name="Murat C."/>
            <person name="Sun H."/>
            <person name="Tunlid A."/>
            <person name="Henrissat B."/>
            <person name="Grigoriev I.V."/>
            <person name="Hibbett D.S."/>
            <person name="Martin F."/>
            <person name="Nordberg H.P."/>
            <person name="Cantor M.N."/>
            <person name="Hua S.X."/>
        </authorList>
    </citation>
    <scope>NUCLEOTIDE SEQUENCE [LARGE SCALE GENOMIC DNA]</scope>
    <source>
        <strain evidence="5 6">MAFF 305830</strain>
    </source>
</reference>
<dbReference type="GO" id="GO:0052381">
    <property type="term" value="F:tRNA dimethylallyltransferase activity"/>
    <property type="evidence" value="ECO:0007669"/>
    <property type="project" value="InterPro"/>
</dbReference>
<keyword evidence="4" id="KW-0067">ATP-binding</keyword>
<evidence type="ECO:0000256" key="2">
    <source>
        <dbReference type="ARBA" id="ARBA00022679"/>
    </source>
</evidence>
<evidence type="ECO:0000256" key="1">
    <source>
        <dbReference type="ARBA" id="ARBA00005842"/>
    </source>
</evidence>
<comment type="similarity">
    <text evidence="1">Belongs to the IPP transferase family.</text>
</comment>
<keyword evidence="2" id="KW-0808">Transferase</keyword>
<gene>
    <name evidence="5" type="ORF">M408DRAFT_327800</name>
</gene>
<dbReference type="InterPro" id="IPR018022">
    <property type="entry name" value="IPT"/>
</dbReference>
<evidence type="ECO:0000256" key="3">
    <source>
        <dbReference type="ARBA" id="ARBA00022741"/>
    </source>
</evidence>
<name>A0A0C2WXI4_SERVB</name>
<keyword evidence="6" id="KW-1185">Reference proteome</keyword>
<accession>A0A0C2WXI4</accession>
<evidence type="ECO:0000313" key="6">
    <source>
        <dbReference type="Proteomes" id="UP000054097"/>
    </source>
</evidence>
<dbReference type="OrthoDB" id="775260at2759"/>
<reference evidence="6" key="2">
    <citation type="submission" date="2015-01" db="EMBL/GenBank/DDBJ databases">
        <title>Evolutionary Origins and Diversification of the Mycorrhizal Mutualists.</title>
        <authorList>
            <consortium name="DOE Joint Genome Institute"/>
            <consortium name="Mycorrhizal Genomics Consortium"/>
            <person name="Kohler A."/>
            <person name="Kuo A."/>
            <person name="Nagy L.G."/>
            <person name="Floudas D."/>
            <person name="Copeland A."/>
            <person name="Barry K.W."/>
            <person name="Cichocki N."/>
            <person name="Veneault-Fourrey C."/>
            <person name="LaButti K."/>
            <person name="Lindquist E.A."/>
            <person name="Lipzen A."/>
            <person name="Lundell T."/>
            <person name="Morin E."/>
            <person name="Murat C."/>
            <person name="Riley R."/>
            <person name="Ohm R."/>
            <person name="Sun H."/>
            <person name="Tunlid A."/>
            <person name="Henrissat B."/>
            <person name="Grigoriev I.V."/>
            <person name="Hibbett D.S."/>
            <person name="Martin F."/>
        </authorList>
    </citation>
    <scope>NUCLEOTIDE SEQUENCE [LARGE SCALE GENOMIC DNA]</scope>
    <source>
        <strain evidence="6">MAFF 305830</strain>
    </source>
</reference>
<dbReference type="SUPFAM" id="SSF52540">
    <property type="entry name" value="P-loop containing nucleoside triphosphate hydrolases"/>
    <property type="match status" value="1"/>
</dbReference>
<proteinExistence type="inferred from homology"/>
<dbReference type="Gene3D" id="3.40.50.300">
    <property type="entry name" value="P-loop containing nucleotide triphosphate hydrolases"/>
    <property type="match status" value="1"/>
</dbReference>
<sequence>MFSSVATKRPLVAVIGTTGVGKSRVAIDVALACNGEVINADAMQVYRGLDTITNKVTDEEMKGVPHHLMGFKEPGEESFVTEWLTMALETIESIHKRNKLPIVVGGTSYWLQNLLFPNRIVTETNSAISKTRAKPDPQLQVALDHLDDDSLALFNNLPERPPTAGDDSEQTMRLWKLLDALDPEMAGRWHWKDSRKVLRNLEIIAEKGQKASEVIKGQDKDPLESRYRTMVLWPFSEDDILYPRLDKRVDQMIKSGLLEEIKTLQKISSNHGDSTSTSVDYSSGIYQSIGFKEFHDYLSSPSEEAFSVSVESMKRATQKYAKYQTKWIRSKFLPLAQAAPDTHTYVLDTSNADQWGLIEENAITLTNSFLNNTPLPPPSNITPLADRLLLSSTLSKPSAALSLQRKIPCKLCSTDPSDPFLVNEAEWNEHLNTKGHQRMVKSLKNREQYMEYLRRKELGSHGSQNTGTMGSNADMV</sequence>
<dbReference type="Gene3D" id="1.10.20.140">
    <property type="match status" value="1"/>
</dbReference>
<dbReference type="InterPro" id="IPR027417">
    <property type="entry name" value="P-loop_NTPase"/>
</dbReference>
<organism evidence="5 6">
    <name type="scientific">Serendipita vermifera MAFF 305830</name>
    <dbReference type="NCBI Taxonomy" id="933852"/>
    <lineage>
        <taxon>Eukaryota</taxon>
        <taxon>Fungi</taxon>
        <taxon>Dikarya</taxon>
        <taxon>Basidiomycota</taxon>
        <taxon>Agaricomycotina</taxon>
        <taxon>Agaricomycetes</taxon>
        <taxon>Sebacinales</taxon>
        <taxon>Serendipitaceae</taxon>
        <taxon>Serendipita</taxon>
    </lineage>
</organism>
<dbReference type="HOGENOM" id="CLU_032616_2_3_1"/>
<dbReference type="PANTHER" id="PTHR11088">
    <property type="entry name" value="TRNA DIMETHYLALLYLTRANSFERASE"/>
    <property type="match status" value="1"/>
</dbReference>
<dbReference type="Pfam" id="PF01715">
    <property type="entry name" value="IPPT"/>
    <property type="match status" value="1"/>
</dbReference>
<dbReference type="EMBL" id="KN824283">
    <property type="protein sequence ID" value="KIM30848.1"/>
    <property type="molecule type" value="Genomic_DNA"/>
</dbReference>
<dbReference type="GO" id="GO:0006400">
    <property type="term" value="P:tRNA modification"/>
    <property type="evidence" value="ECO:0007669"/>
    <property type="project" value="TreeGrafter"/>
</dbReference>